<sequence>MDNPAIARLDAAITRVENAIAARHAADALLERRHATLKATMAQAVVALDAIIANAAEPEAQR</sequence>
<dbReference type="Proteomes" id="UP000522313">
    <property type="component" value="Unassembled WGS sequence"/>
</dbReference>
<proteinExistence type="predicted"/>
<dbReference type="EMBL" id="JACHBT010000007">
    <property type="protein sequence ID" value="MBB6504619.1"/>
    <property type="molecule type" value="Genomic_DNA"/>
</dbReference>
<name>A0A7X0MMU0_9SPHN</name>
<reference evidence="1 2" key="2">
    <citation type="submission" date="2020-08" db="EMBL/GenBank/DDBJ databases">
        <authorList>
            <person name="Partida-Martinez L."/>
            <person name="Huntemann M."/>
            <person name="Clum A."/>
            <person name="Wang J."/>
            <person name="Palaniappan K."/>
            <person name="Ritter S."/>
            <person name="Chen I.-M."/>
            <person name="Stamatis D."/>
            <person name="Reddy T."/>
            <person name="O'Malley R."/>
            <person name="Daum C."/>
            <person name="Shapiro N."/>
            <person name="Ivanova N."/>
            <person name="Kyrpides N."/>
            <person name="Woyke T."/>
        </authorList>
    </citation>
    <scope>NUCLEOTIDE SEQUENCE [LARGE SCALE GENOMIC DNA]</scope>
    <source>
        <strain evidence="1 2">AS3.13</strain>
    </source>
</reference>
<gene>
    <name evidence="1" type="ORF">F4693_001592</name>
</gene>
<comment type="caution">
    <text evidence="1">The sequence shown here is derived from an EMBL/GenBank/DDBJ whole genome shotgun (WGS) entry which is preliminary data.</text>
</comment>
<protein>
    <submittedName>
        <fullName evidence="1">Uncharacterized protein</fullName>
    </submittedName>
</protein>
<evidence type="ECO:0000313" key="2">
    <source>
        <dbReference type="Proteomes" id="UP000522313"/>
    </source>
</evidence>
<dbReference type="AlphaFoldDB" id="A0A7X0MMU0"/>
<accession>A0A7X0MMU0</accession>
<evidence type="ECO:0000313" key="1">
    <source>
        <dbReference type="EMBL" id="MBB6504619.1"/>
    </source>
</evidence>
<organism evidence="1 2">
    <name type="scientific">Sphingomonas endophytica</name>
    <dbReference type="NCBI Taxonomy" id="869719"/>
    <lineage>
        <taxon>Bacteria</taxon>
        <taxon>Pseudomonadati</taxon>
        <taxon>Pseudomonadota</taxon>
        <taxon>Alphaproteobacteria</taxon>
        <taxon>Sphingomonadales</taxon>
        <taxon>Sphingomonadaceae</taxon>
        <taxon>Sphingomonas</taxon>
    </lineage>
</organism>
<reference evidence="1 2" key="1">
    <citation type="submission" date="2020-08" db="EMBL/GenBank/DDBJ databases">
        <title>The Agave Microbiome: Exploring the role of microbial communities in plant adaptations to desert environments.</title>
        <authorList>
            <person name="Partida-Martinez L.P."/>
        </authorList>
    </citation>
    <scope>NUCLEOTIDE SEQUENCE [LARGE SCALE GENOMIC DNA]</scope>
    <source>
        <strain evidence="1 2">AS3.13</strain>
    </source>
</reference>
<dbReference type="RefSeq" id="WP_184505007.1">
    <property type="nucleotide sequence ID" value="NZ_JACHBT010000007.1"/>
</dbReference>